<reference evidence="1" key="1">
    <citation type="submission" date="2023-10" db="EMBL/GenBank/DDBJ databases">
        <authorList>
            <person name="Rodriguez Cubillos JULIANA M."/>
            <person name="De Vega J."/>
        </authorList>
    </citation>
    <scope>NUCLEOTIDE SEQUENCE</scope>
</reference>
<evidence type="ECO:0000313" key="1">
    <source>
        <dbReference type="EMBL" id="CAJ2670825.1"/>
    </source>
</evidence>
<evidence type="ECO:0000313" key="2">
    <source>
        <dbReference type="Proteomes" id="UP001177021"/>
    </source>
</evidence>
<name>A0ACB0LPY3_TRIPR</name>
<keyword evidence="2" id="KW-1185">Reference proteome</keyword>
<dbReference type="EMBL" id="CASHSV030000615">
    <property type="protein sequence ID" value="CAJ2670825.1"/>
    <property type="molecule type" value="Genomic_DNA"/>
</dbReference>
<organism evidence="1 2">
    <name type="scientific">Trifolium pratense</name>
    <name type="common">Red clover</name>
    <dbReference type="NCBI Taxonomy" id="57577"/>
    <lineage>
        <taxon>Eukaryota</taxon>
        <taxon>Viridiplantae</taxon>
        <taxon>Streptophyta</taxon>
        <taxon>Embryophyta</taxon>
        <taxon>Tracheophyta</taxon>
        <taxon>Spermatophyta</taxon>
        <taxon>Magnoliopsida</taxon>
        <taxon>eudicotyledons</taxon>
        <taxon>Gunneridae</taxon>
        <taxon>Pentapetalae</taxon>
        <taxon>rosids</taxon>
        <taxon>fabids</taxon>
        <taxon>Fabales</taxon>
        <taxon>Fabaceae</taxon>
        <taxon>Papilionoideae</taxon>
        <taxon>50 kb inversion clade</taxon>
        <taxon>NPAAA clade</taxon>
        <taxon>Hologalegina</taxon>
        <taxon>IRL clade</taxon>
        <taxon>Trifolieae</taxon>
        <taxon>Trifolium</taxon>
    </lineage>
</organism>
<comment type="caution">
    <text evidence="1">The sequence shown here is derived from an EMBL/GenBank/DDBJ whole genome shotgun (WGS) entry which is preliminary data.</text>
</comment>
<gene>
    <name evidence="1" type="ORF">MILVUS5_LOCUS34798</name>
</gene>
<protein>
    <submittedName>
        <fullName evidence="1">Uncharacterized protein</fullName>
    </submittedName>
</protein>
<sequence length="152" mass="17012">MEIEFGSGWIAHQHCKDGSRLISIHPYISVRTIGCTCSHCTKRCCMAFDRYASVSRCSAQRNDTHNQAGIAHTGGLMPLLKLLDSKNGSLQHHAAFALYGLAENQVEEYEYMEAQVSLYMPLEVKNLDGSLYNPTNFFMEANMLGFNNGLRT</sequence>
<proteinExistence type="predicted"/>
<dbReference type="Proteomes" id="UP001177021">
    <property type="component" value="Unassembled WGS sequence"/>
</dbReference>
<accession>A0ACB0LPY3</accession>